<evidence type="ECO:0000313" key="1">
    <source>
        <dbReference type="EMBL" id="MDI2091281.1"/>
    </source>
</evidence>
<dbReference type="Proteomes" id="UP001431634">
    <property type="component" value="Unassembled WGS sequence"/>
</dbReference>
<gene>
    <name evidence="1" type="ORF">QJV27_07845</name>
</gene>
<keyword evidence="2" id="KW-1185">Reference proteome</keyword>
<dbReference type="RefSeq" id="WP_281448377.1">
    <property type="nucleotide sequence ID" value="NZ_JASBAO010000001.1"/>
</dbReference>
<sequence>MVIIKVNDRVFQKKRVENDPKIPRLLPLDGFATIGDADFKLPPP</sequence>
<reference evidence="1" key="1">
    <citation type="submission" date="2023-05" db="EMBL/GenBank/DDBJ databases">
        <title>Whole genome sequence of Commensalibacter sp.</title>
        <authorList>
            <person name="Charoenyingcharoen P."/>
            <person name="Yukphan P."/>
        </authorList>
    </citation>
    <scope>NUCLEOTIDE SEQUENCE</scope>
    <source>
        <strain evidence="1">TBRC 16381</strain>
    </source>
</reference>
<protein>
    <submittedName>
        <fullName evidence="1">Uncharacterized protein</fullName>
    </submittedName>
</protein>
<proteinExistence type="predicted"/>
<evidence type="ECO:0000313" key="2">
    <source>
        <dbReference type="Proteomes" id="UP001431634"/>
    </source>
</evidence>
<dbReference type="EMBL" id="JASBAO010000001">
    <property type="protein sequence ID" value="MDI2091281.1"/>
    <property type="molecule type" value="Genomic_DNA"/>
</dbReference>
<name>A0ABT6Q2C3_9PROT</name>
<comment type="caution">
    <text evidence="1">The sequence shown here is derived from an EMBL/GenBank/DDBJ whole genome shotgun (WGS) entry which is preliminary data.</text>
</comment>
<organism evidence="1 2">
    <name type="scientific">Commensalibacter oyaizuii</name>
    <dbReference type="NCBI Taxonomy" id="3043873"/>
    <lineage>
        <taxon>Bacteria</taxon>
        <taxon>Pseudomonadati</taxon>
        <taxon>Pseudomonadota</taxon>
        <taxon>Alphaproteobacteria</taxon>
        <taxon>Acetobacterales</taxon>
        <taxon>Acetobacteraceae</taxon>
    </lineage>
</organism>
<accession>A0ABT6Q2C3</accession>